<dbReference type="FunFam" id="1.10.275.10:FF:000001">
    <property type="entry name" value="Fumarate hydratase, mitochondrial"/>
    <property type="match status" value="1"/>
</dbReference>
<dbReference type="Gene3D" id="1.10.40.30">
    <property type="entry name" value="Fumarase/aspartase (C-terminal domain)"/>
    <property type="match status" value="1"/>
</dbReference>
<dbReference type="EC" id="4.3.1.1" evidence="2 6"/>
<dbReference type="InterPro" id="IPR000362">
    <property type="entry name" value="Fumarate_lyase_fam"/>
</dbReference>
<evidence type="ECO:0000259" key="8">
    <source>
        <dbReference type="Pfam" id="PF00206"/>
    </source>
</evidence>
<dbReference type="Gene3D" id="1.10.275.10">
    <property type="entry name" value="Fumarase/aspartase (N-terminal domain)"/>
    <property type="match status" value="1"/>
</dbReference>
<feature type="domain" description="Fumarase C C-terminal" evidence="9">
    <location>
        <begin position="408"/>
        <end position="461"/>
    </location>
</feature>
<dbReference type="PANTHER" id="PTHR42696:SF2">
    <property type="entry name" value="ASPARTATE AMMONIA-LYASE"/>
    <property type="match status" value="1"/>
</dbReference>
<dbReference type="GO" id="GO:0005829">
    <property type="term" value="C:cytosol"/>
    <property type="evidence" value="ECO:0007669"/>
    <property type="project" value="TreeGrafter"/>
</dbReference>
<dbReference type="PRINTS" id="PR00145">
    <property type="entry name" value="ARGSUCLYASE"/>
</dbReference>
<evidence type="ECO:0000313" key="10">
    <source>
        <dbReference type="EMBL" id="DAB36428.1"/>
    </source>
</evidence>
<dbReference type="CDD" id="cd01357">
    <property type="entry name" value="Aspartase"/>
    <property type="match status" value="1"/>
</dbReference>
<keyword evidence="4 7" id="KW-0456">Lyase</keyword>
<evidence type="ECO:0000256" key="1">
    <source>
        <dbReference type="ARBA" id="ARBA00005596"/>
    </source>
</evidence>
<comment type="similarity">
    <text evidence="1 7">Belongs to the class-II fumarase/aspartase family. Aspartase subfamily.</text>
</comment>
<sequence>MSTRIEHDLIGDKEISDECYYGVQTARAAENFHITGVTLGSFPTFIESIAKVKKAAALANYELHLLSEAKKNAIVEACEHIISGKFHDQFVVDMIQGGAGTSTNMNANEVIANIGLESMGHPKGAYQFLHPNNDVNLSQSTNDAYPTALRVALYEKLGELSDSMRIIKDSFAKKASEFKDVIKMGRTQLQDAVPMSLEQEFRTYAVMIGEDIQRVNEARQLVREINMGATAIGTGINAHPDYAKTVEAKLQEVTGRPFVTAGDLVEATQDTGAYVQISGVLKRVATKMSKICNDLRLLSSGPRTGFGEINLPAMQPGSSIMPGKVNPVIPEVVNQVCFQVIGSDITVTMACEGGQLQLNVFEPVIAFNLFNSINMMRNAFETLAYTCVDGITANPERCKALVLNSIGLVTALNPFIGYENSTKVAKEALETHRSVYDIVLERGLLAKDELEDIIKPENMIKPRNFGLSEKDKFEK</sequence>
<comment type="function">
    <text evidence="5">Catalyzes the reversible conversion of L-aspartate to fumarate and ammonia.</text>
</comment>
<comment type="catalytic activity">
    <reaction evidence="7">
        <text>L-aspartate = fumarate + NH4(+)</text>
        <dbReference type="Rhea" id="RHEA:16601"/>
        <dbReference type="ChEBI" id="CHEBI:28938"/>
        <dbReference type="ChEBI" id="CHEBI:29806"/>
        <dbReference type="ChEBI" id="CHEBI:29991"/>
        <dbReference type="EC" id="4.3.1.1"/>
    </reaction>
</comment>
<evidence type="ECO:0000256" key="6">
    <source>
        <dbReference type="NCBIfam" id="TIGR00839"/>
    </source>
</evidence>
<dbReference type="PRINTS" id="PR00149">
    <property type="entry name" value="FUMRATELYASE"/>
</dbReference>
<proteinExistence type="inferred from homology"/>
<organism evidence="10 11">
    <name type="scientific">Sulfurospirillum cavolei</name>
    <dbReference type="NCBI Taxonomy" id="366522"/>
    <lineage>
        <taxon>Bacteria</taxon>
        <taxon>Pseudomonadati</taxon>
        <taxon>Campylobacterota</taxon>
        <taxon>Epsilonproteobacteria</taxon>
        <taxon>Campylobacterales</taxon>
        <taxon>Sulfurospirillaceae</taxon>
        <taxon>Sulfurospirillum</taxon>
    </lineage>
</organism>
<dbReference type="NCBIfam" id="TIGR00839">
    <property type="entry name" value="aspA"/>
    <property type="match status" value="1"/>
</dbReference>
<dbReference type="InterPro" id="IPR018951">
    <property type="entry name" value="Fumarase_C_C"/>
</dbReference>
<dbReference type="EMBL" id="DLUG01000134">
    <property type="protein sequence ID" value="DAB36428.1"/>
    <property type="molecule type" value="Genomic_DNA"/>
</dbReference>
<evidence type="ECO:0000256" key="4">
    <source>
        <dbReference type="ARBA" id="ARBA00023239"/>
    </source>
</evidence>
<evidence type="ECO:0000313" key="11">
    <source>
        <dbReference type="Proteomes" id="UP000231638"/>
    </source>
</evidence>
<dbReference type="AlphaFoldDB" id="A0A2D3W7Q4"/>
<dbReference type="InterPro" id="IPR020557">
    <property type="entry name" value="Fumarate_lyase_CS"/>
</dbReference>
<dbReference type="Pfam" id="PF00206">
    <property type="entry name" value="Lyase_1"/>
    <property type="match status" value="1"/>
</dbReference>
<dbReference type="STRING" id="366522.GCA_001548055_00364"/>
<evidence type="ECO:0000259" key="9">
    <source>
        <dbReference type="Pfam" id="PF10415"/>
    </source>
</evidence>
<dbReference type="InterPro" id="IPR022761">
    <property type="entry name" value="Fumarate_lyase_N"/>
</dbReference>
<dbReference type="InterPro" id="IPR024083">
    <property type="entry name" value="Fumarase/histidase_N"/>
</dbReference>
<dbReference type="FunFam" id="1.10.40.30:FF:000002">
    <property type="entry name" value="Fumarate hydratase class II"/>
    <property type="match status" value="1"/>
</dbReference>
<evidence type="ECO:0000256" key="3">
    <source>
        <dbReference type="ARBA" id="ARBA00016146"/>
    </source>
</evidence>
<dbReference type="InterPro" id="IPR008948">
    <property type="entry name" value="L-Aspartase-like"/>
</dbReference>
<dbReference type="Pfam" id="PF10415">
    <property type="entry name" value="FumaraseC_C"/>
    <property type="match status" value="1"/>
</dbReference>
<dbReference type="FunFam" id="1.20.200.10:FF:000001">
    <property type="entry name" value="Fumarate hydratase, mitochondrial"/>
    <property type="match status" value="1"/>
</dbReference>
<evidence type="ECO:0000256" key="7">
    <source>
        <dbReference type="RuleBase" id="RU362017"/>
    </source>
</evidence>
<evidence type="ECO:0000256" key="2">
    <source>
        <dbReference type="ARBA" id="ARBA00012992"/>
    </source>
</evidence>
<dbReference type="PROSITE" id="PS00163">
    <property type="entry name" value="FUMARATE_LYASES"/>
    <property type="match status" value="1"/>
</dbReference>
<dbReference type="Gene3D" id="1.20.200.10">
    <property type="entry name" value="Fumarase/aspartase (Central domain)"/>
    <property type="match status" value="1"/>
</dbReference>
<comment type="caution">
    <text evidence="10">The sequence shown here is derived from an EMBL/GenBank/DDBJ whole genome shotgun (WGS) entry which is preliminary data.</text>
</comment>
<dbReference type="PANTHER" id="PTHR42696">
    <property type="entry name" value="ASPARTATE AMMONIA-LYASE"/>
    <property type="match status" value="1"/>
</dbReference>
<accession>A0A2D3W7Q4</accession>
<dbReference type="InterPro" id="IPR051546">
    <property type="entry name" value="Aspartate_Ammonia-Lyase"/>
</dbReference>
<gene>
    <name evidence="10" type="primary">aspA</name>
    <name evidence="10" type="ORF">CFH80_04955</name>
</gene>
<dbReference type="GO" id="GO:0006099">
    <property type="term" value="P:tricarboxylic acid cycle"/>
    <property type="evidence" value="ECO:0007669"/>
    <property type="project" value="InterPro"/>
</dbReference>
<dbReference type="Proteomes" id="UP000231638">
    <property type="component" value="Unassembled WGS sequence"/>
</dbReference>
<dbReference type="NCBIfam" id="NF008909">
    <property type="entry name" value="PRK12273.1"/>
    <property type="match status" value="1"/>
</dbReference>
<dbReference type="SUPFAM" id="SSF48557">
    <property type="entry name" value="L-aspartase-like"/>
    <property type="match status" value="1"/>
</dbReference>
<evidence type="ECO:0000256" key="5">
    <source>
        <dbReference type="ARBA" id="ARBA00054994"/>
    </source>
</evidence>
<dbReference type="InterPro" id="IPR004708">
    <property type="entry name" value="ApsA"/>
</dbReference>
<protein>
    <recommendedName>
        <fullName evidence="3 6">Aspartate ammonia-lyase</fullName>
        <shortName evidence="7">Aspartase</shortName>
        <ecNumber evidence="2 6">4.3.1.1</ecNumber>
    </recommendedName>
</protein>
<name>A0A2D3W7Q4_9BACT</name>
<reference evidence="10 11" key="1">
    <citation type="journal article" date="2017" name="Front. Microbiol.">
        <title>Comparative Genomic Analysis of the Class Epsilonproteobacteria and Proposed Reclassification to Epsilonbacteraeota (phyl. nov.).</title>
        <authorList>
            <person name="Waite D.W."/>
            <person name="Vanwonterghem I."/>
            <person name="Rinke C."/>
            <person name="Parks D.H."/>
            <person name="Zhang Y."/>
            <person name="Takai K."/>
            <person name="Sievert S.M."/>
            <person name="Simon J."/>
            <person name="Campbell B.J."/>
            <person name="Hanson T.E."/>
            <person name="Woyke T."/>
            <person name="Klotz M.G."/>
            <person name="Hugenholtz P."/>
        </authorList>
    </citation>
    <scope>NUCLEOTIDE SEQUENCE [LARGE SCALE GENOMIC DNA]</scope>
    <source>
        <strain evidence="10">UBA11420</strain>
    </source>
</reference>
<feature type="domain" description="Fumarate lyase N-terminal" evidence="8">
    <location>
        <begin position="18"/>
        <end position="342"/>
    </location>
</feature>
<dbReference type="GO" id="GO:0006531">
    <property type="term" value="P:aspartate metabolic process"/>
    <property type="evidence" value="ECO:0007669"/>
    <property type="project" value="InterPro"/>
</dbReference>
<dbReference type="GO" id="GO:0008797">
    <property type="term" value="F:aspartate ammonia-lyase activity"/>
    <property type="evidence" value="ECO:0007669"/>
    <property type="project" value="UniProtKB-UniRule"/>
</dbReference>